<feature type="transmembrane region" description="Helical" evidence="6">
    <location>
        <begin position="51"/>
        <end position="71"/>
    </location>
</feature>
<feature type="transmembrane region" description="Helical" evidence="6">
    <location>
        <begin position="21"/>
        <end position="45"/>
    </location>
</feature>
<sequence length="172" mass="18888">FVASIGYLWQQRLVWDDLAMAAGKVTVLLCTVALVSGVFLSKAVWGQWWVWSPRLIFTLALWGVYVFYLLLRVLIKSPERRATVCAVYGMAAFLDVPLVYLFVNLMPDIHPAQLTLDPTMRTTLALTLIPVTLLTVGLVAAKFQINRRLRALAGLPATPGAVMTPSPLSGGC</sequence>
<reference evidence="8" key="1">
    <citation type="submission" date="2018-06" db="EMBL/GenBank/DDBJ databases">
        <authorList>
            <person name="Zhirakovskaya E."/>
        </authorList>
    </citation>
    <scope>NUCLEOTIDE SEQUENCE</scope>
</reference>
<evidence type="ECO:0000313" key="8">
    <source>
        <dbReference type="EMBL" id="VAX40648.1"/>
    </source>
</evidence>
<dbReference type="PANTHER" id="PTHR30071:SF1">
    <property type="entry name" value="CYTOCHROME B_B6 PROTEIN-RELATED"/>
    <property type="match status" value="1"/>
</dbReference>
<feature type="transmembrane region" description="Helical" evidence="6">
    <location>
        <begin position="123"/>
        <end position="141"/>
    </location>
</feature>
<feature type="domain" description="Cytochrome c assembly protein" evidence="7">
    <location>
        <begin position="9"/>
        <end position="107"/>
    </location>
</feature>
<dbReference type="GO" id="GO:0005886">
    <property type="term" value="C:plasma membrane"/>
    <property type="evidence" value="ECO:0007669"/>
    <property type="project" value="TreeGrafter"/>
</dbReference>
<feature type="non-terminal residue" evidence="8">
    <location>
        <position position="1"/>
    </location>
</feature>
<dbReference type="EMBL" id="UOGK01000423">
    <property type="protein sequence ID" value="VAX40648.1"/>
    <property type="molecule type" value="Genomic_DNA"/>
</dbReference>
<name>A0A3B1DWW9_9ZZZZ</name>
<proteinExistence type="predicted"/>
<gene>
    <name evidence="8" type="ORF">MNBD_PLANCTO03-1065</name>
</gene>
<keyword evidence="3" id="KW-0201">Cytochrome c-type biogenesis</keyword>
<comment type="subcellular location">
    <subcellularLocation>
        <location evidence="1">Membrane</location>
        <topology evidence="1">Multi-pass membrane protein</topology>
    </subcellularLocation>
</comment>
<protein>
    <recommendedName>
        <fullName evidence="7">Cytochrome c assembly protein domain-containing protein</fullName>
    </recommendedName>
</protein>
<evidence type="ECO:0000256" key="6">
    <source>
        <dbReference type="SAM" id="Phobius"/>
    </source>
</evidence>
<dbReference type="InterPro" id="IPR002541">
    <property type="entry name" value="Cyt_c_assembly"/>
</dbReference>
<evidence type="ECO:0000256" key="5">
    <source>
        <dbReference type="ARBA" id="ARBA00023136"/>
    </source>
</evidence>
<keyword evidence="2 6" id="KW-0812">Transmembrane</keyword>
<dbReference type="Pfam" id="PF01578">
    <property type="entry name" value="Cytochrom_C_asm"/>
    <property type="match status" value="1"/>
</dbReference>
<keyword evidence="5 6" id="KW-0472">Membrane</keyword>
<accession>A0A3B1DWW9</accession>
<evidence type="ECO:0000259" key="7">
    <source>
        <dbReference type="Pfam" id="PF01578"/>
    </source>
</evidence>
<dbReference type="AlphaFoldDB" id="A0A3B1DWW9"/>
<dbReference type="GO" id="GO:0020037">
    <property type="term" value="F:heme binding"/>
    <property type="evidence" value="ECO:0007669"/>
    <property type="project" value="InterPro"/>
</dbReference>
<evidence type="ECO:0000256" key="3">
    <source>
        <dbReference type="ARBA" id="ARBA00022748"/>
    </source>
</evidence>
<dbReference type="GO" id="GO:0017004">
    <property type="term" value="P:cytochrome complex assembly"/>
    <property type="evidence" value="ECO:0007669"/>
    <property type="project" value="UniProtKB-KW"/>
</dbReference>
<evidence type="ECO:0000256" key="4">
    <source>
        <dbReference type="ARBA" id="ARBA00022989"/>
    </source>
</evidence>
<dbReference type="PANTHER" id="PTHR30071">
    <property type="entry name" value="HEME EXPORTER PROTEIN C"/>
    <property type="match status" value="1"/>
</dbReference>
<feature type="transmembrane region" description="Helical" evidence="6">
    <location>
        <begin position="83"/>
        <end position="103"/>
    </location>
</feature>
<evidence type="ECO:0000256" key="2">
    <source>
        <dbReference type="ARBA" id="ARBA00022692"/>
    </source>
</evidence>
<evidence type="ECO:0000256" key="1">
    <source>
        <dbReference type="ARBA" id="ARBA00004141"/>
    </source>
</evidence>
<keyword evidence="4 6" id="KW-1133">Transmembrane helix</keyword>
<organism evidence="8">
    <name type="scientific">hydrothermal vent metagenome</name>
    <dbReference type="NCBI Taxonomy" id="652676"/>
    <lineage>
        <taxon>unclassified sequences</taxon>
        <taxon>metagenomes</taxon>
        <taxon>ecological metagenomes</taxon>
    </lineage>
</organism>
<dbReference type="InterPro" id="IPR045062">
    <property type="entry name" value="Cyt_c_biogenesis_CcsA/CcmC"/>
</dbReference>